<dbReference type="Proteomes" id="UP000034913">
    <property type="component" value="Unassembled WGS sequence"/>
</dbReference>
<protein>
    <submittedName>
        <fullName evidence="2">Uncharacterized protein</fullName>
    </submittedName>
</protein>
<accession>A0A0G2A2E8</accession>
<dbReference type="AlphaFoldDB" id="A0A0G2A2E8"/>
<evidence type="ECO:0000313" key="3">
    <source>
        <dbReference type="Proteomes" id="UP000034913"/>
    </source>
</evidence>
<comment type="caution">
    <text evidence="2">The sequence shown here is derived from an EMBL/GenBank/DDBJ whole genome shotgun (WGS) entry which is preliminary data.</text>
</comment>
<dbReference type="EMBL" id="LCRB01000011">
    <property type="protein sequence ID" value="KKW26329.1"/>
    <property type="molecule type" value="Genomic_DNA"/>
</dbReference>
<evidence type="ECO:0000256" key="1">
    <source>
        <dbReference type="SAM" id="Phobius"/>
    </source>
</evidence>
<feature type="transmembrane region" description="Helical" evidence="1">
    <location>
        <begin position="28"/>
        <end position="46"/>
    </location>
</feature>
<evidence type="ECO:0000313" key="2">
    <source>
        <dbReference type="EMBL" id="KKW26329.1"/>
    </source>
</evidence>
<organism evidence="2 3">
    <name type="scientific">candidate division Kazan bacterium GW2011_GWB1_52_7</name>
    <dbReference type="NCBI Taxonomy" id="1620414"/>
    <lineage>
        <taxon>Bacteria</taxon>
        <taxon>Bacteria division Kazan-3B-28</taxon>
    </lineage>
</organism>
<name>A0A0G2A2E8_UNCK3</name>
<gene>
    <name evidence="2" type="ORF">VF00_C0011G0008</name>
</gene>
<keyword evidence="1" id="KW-0472">Membrane</keyword>
<keyword evidence="1" id="KW-0812">Transmembrane</keyword>
<proteinExistence type="predicted"/>
<keyword evidence="1" id="KW-1133">Transmembrane helix</keyword>
<reference evidence="2 3" key="1">
    <citation type="journal article" date="2015" name="Nature">
        <title>rRNA introns, odd ribosomes, and small enigmatic genomes across a large radiation of phyla.</title>
        <authorList>
            <person name="Brown C.T."/>
            <person name="Hug L.A."/>
            <person name="Thomas B.C."/>
            <person name="Sharon I."/>
            <person name="Castelle C.J."/>
            <person name="Singh A."/>
            <person name="Wilkins M.J."/>
            <person name="Williams K.H."/>
            <person name="Banfield J.F."/>
        </authorList>
    </citation>
    <scope>NUCLEOTIDE SEQUENCE [LARGE SCALE GENOMIC DNA]</scope>
</reference>
<sequence>MRNALAALVLVILIAALAVYDLVRGLYFYTAMVISTLVLFVTSKVSPSARKH</sequence>